<gene>
    <name evidence="2" type="ORF">Bca52824_014902</name>
</gene>
<dbReference type="EMBL" id="JAAMPC010000003">
    <property type="protein sequence ID" value="KAG2321689.1"/>
    <property type="molecule type" value="Genomic_DNA"/>
</dbReference>
<evidence type="ECO:0000313" key="2">
    <source>
        <dbReference type="EMBL" id="KAG2321689.1"/>
    </source>
</evidence>
<feature type="compositionally biased region" description="Gly residues" evidence="1">
    <location>
        <begin position="223"/>
        <end position="232"/>
    </location>
</feature>
<sequence length="232" mass="24509">MARFQAVSKQSASVKSLKNKSQIAGADGSVAEIVTEVAIGSVLPCITEEDFASQEGSSSAAATNSSGPSSEIQLTLEDSTPTNAEEVGVVCLTPKCSNALPMEEPLGESPERQKESKSYASLLKASAELEEVGTPSEHVSGVPFVLIPDDNIAAAKEEFKELRNSSTCIDPPSFTGSMSRKLARVLRVGEAALGVALRGDITRRRVRGIKHGRTRKYSYEQEVGGGPPTGRD</sequence>
<feature type="region of interest" description="Disordered" evidence="1">
    <location>
        <begin position="209"/>
        <end position="232"/>
    </location>
</feature>
<dbReference type="Proteomes" id="UP000886595">
    <property type="component" value="Unassembled WGS sequence"/>
</dbReference>
<proteinExistence type="predicted"/>
<reference evidence="2 3" key="1">
    <citation type="submission" date="2020-02" db="EMBL/GenBank/DDBJ databases">
        <authorList>
            <person name="Ma Q."/>
            <person name="Huang Y."/>
            <person name="Song X."/>
            <person name="Pei D."/>
        </authorList>
    </citation>
    <scope>NUCLEOTIDE SEQUENCE [LARGE SCALE GENOMIC DNA]</scope>
    <source>
        <strain evidence="2">Sxm20200214</strain>
        <tissue evidence="2">Leaf</tissue>
    </source>
</reference>
<protein>
    <submittedName>
        <fullName evidence="2">Uncharacterized protein</fullName>
    </submittedName>
</protein>
<feature type="compositionally biased region" description="Polar residues" evidence="1">
    <location>
        <begin position="71"/>
        <end position="81"/>
    </location>
</feature>
<evidence type="ECO:0000256" key="1">
    <source>
        <dbReference type="SAM" id="MobiDB-lite"/>
    </source>
</evidence>
<feature type="compositionally biased region" description="Polar residues" evidence="1">
    <location>
        <begin position="7"/>
        <end position="22"/>
    </location>
</feature>
<dbReference type="AlphaFoldDB" id="A0A8X7W102"/>
<feature type="region of interest" description="Disordered" evidence="1">
    <location>
        <begin position="53"/>
        <end position="81"/>
    </location>
</feature>
<name>A0A8X7W102_BRACI</name>
<keyword evidence="3" id="KW-1185">Reference proteome</keyword>
<organism evidence="2 3">
    <name type="scientific">Brassica carinata</name>
    <name type="common">Ethiopian mustard</name>
    <name type="synonym">Abyssinian cabbage</name>
    <dbReference type="NCBI Taxonomy" id="52824"/>
    <lineage>
        <taxon>Eukaryota</taxon>
        <taxon>Viridiplantae</taxon>
        <taxon>Streptophyta</taxon>
        <taxon>Embryophyta</taxon>
        <taxon>Tracheophyta</taxon>
        <taxon>Spermatophyta</taxon>
        <taxon>Magnoliopsida</taxon>
        <taxon>eudicotyledons</taxon>
        <taxon>Gunneridae</taxon>
        <taxon>Pentapetalae</taxon>
        <taxon>rosids</taxon>
        <taxon>malvids</taxon>
        <taxon>Brassicales</taxon>
        <taxon>Brassicaceae</taxon>
        <taxon>Brassiceae</taxon>
        <taxon>Brassica</taxon>
    </lineage>
</organism>
<comment type="caution">
    <text evidence="2">The sequence shown here is derived from an EMBL/GenBank/DDBJ whole genome shotgun (WGS) entry which is preliminary data.</text>
</comment>
<accession>A0A8X7W102</accession>
<feature type="compositionally biased region" description="Low complexity" evidence="1">
    <location>
        <begin position="57"/>
        <end position="70"/>
    </location>
</feature>
<evidence type="ECO:0000313" key="3">
    <source>
        <dbReference type="Proteomes" id="UP000886595"/>
    </source>
</evidence>
<feature type="region of interest" description="Disordered" evidence="1">
    <location>
        <begin position="1"/>
        <end position="25"/>
    </location>
</feature>